<dbReference type="Proteomes" id="UP000244223">
    <property type="component" value="Unassembled WGS sequence"/>
</dbReference>
<dbReference type="AlphaFoldDB" id="A0A2T5IRW9"/>
<evidence type="ECO:0000313" key="1">
    <source>
        <dbReference type="EMBL" id="PTQ86563.1"/>
    </source>
</evidence>
<dbReference type="RefSeq" id="WP_107867098.1">
    <property type="nucleotide sequence ID" value="NZ_QAON01000038.1"/>
</dbReference>
<dbReference type="EMBL" id="QAON01000038">
    <property type="protein sequence ID" value="PTQ86563.1"/>
    <property type="molecule type" value="Genomic_DNA"/>
</dbReference>
<sequence>MNNIGYLEKKIVEAKAIIQQQINSDDFFDNLCNRSMQSHIEDMESQLYQAKQLREKEVIEARLIGKLANHGTLPLDLHSKLAKYLSNTLLALSQRLEKGKDALRGFSKDITQTVNFRSAAMGAGSTRLYLTTDTNPDLFGRSLSSDSLEALFEFLHKANKNQDELLDMIAFVGVRCVNELAKLLHELHKNELALDLRWRSPNNTEHFWQGDDAIIDTLIKLISSVHTIQGQPIQLQGTIGELSDKGKIELYIDGVKTRFTYPRNMIEQIRMLHIGESINILASQTTHRNKITNQEKTHLELLSIN</sequence>
<gene>
    <name evidence="1" type="ORF">C8N29_13813</name>
</gene>
<accession>A0A2T5IRW9</accession>
<name>A0A2T5IRW9_9GAMM</name>
<dbReference type="OrthoDB" id="7056236at2"/>
<protein>
    <submittedName>
        <fullName evidence="1">Uncharacterized protein</fullName>
    </submittedName>
</protein>
<comment type="caution">
    <text evidence="1">The sequence shown here is derived from an EMBL/GenBank/DDBJ whole genome shotgun (WGS) entry which is preliminary data.</text>
</comment>
<proteinExistence type="predicted"/>
<organism evidence="1 2">
    <name type="scientific">Agitococcus lubricus</name>
    <dbReference type="NCBI Taxonomy" id="1077255"/>
    <lineage>
        <taxon>Bacteria</taxon>
        <taxon>Pseudomonadati</taxon>
        <taxon>Pseudomonadota</taxon>
        <taxon>Gammaproteobacteria</taxon>
        <taxon>Moraxellales</taxon>
        <taxon>Moraxellaceae</taxon>
        <taxon>Agitococcus</taxon>
    </lineage>
</organism>
<evidence type="ECO:0000313" key="2">
    <source>
        <dbReference type="Proteomes" id="UP000244223"/>
    </source>
</evidence>
<keyword evidence="2" id="KW-1185">Reference proteome</keyword>
<reference evidence="1 2" key="1">
    <citation type="submission" date="2018-04" db="EMBL/GenBank/DDBJ databases">
        <title>Genomic Encyclopedia of Archaeal and Bacterial Type Strains, Phase II (KMG-II): from individual species to whole genera.</title>
        <authorList>
            <person name="Goeker M."/>
        </authorList>
    </citation>
    <scope>NUCLEOTIDE SEQUENCE [LARGE SCALE GENOMIC DNA]</scope>
    <source>
        <strain evidence="1 2">DSM 5822</strain>
    </source>
</reference>